<dbReference type="Gene3D" id="3.30.2320.10">
    <property type="entry name" value="hypothetical protein PF0899 domain"/>
    <property type="match status" value="1"/>
</dbReference>
<organism evidence="5 6">
    <name type="scientific">Nocardia brasiliensis</name>
    <dbReference type="NCBI Taxonomy" id="37326"/>
    <lineage>
        <taxon>Bacteria</taxon>
        <taxon>Bacillati</taxon>
        <taxon>Actinomycetota</taxon>
        <taxon>Actinomycetes</taxon>
        <taxon>Mycobacteriales</taxon>
        <taxon>Nocardiaceae</taxon>
        <taxon>Nocardia</taxon>
    </lineage>
</organism>
<dbReference type="Proteomes" id="UP000501705">
    <property type="component" value="Chromosome"/>
</dbReference>
<keyword evidence="3" id="KW-1284">Encapsulin nanocompartment</keyword>
<gene>
    <name evidence="5" type="ORF">F5X71_31915</name>
</gene>
<evidence type="ECO:0000313" key="6">
    <source>
        <dbReference type="Proteomes" id="UP000501705"/>
    </source>
</evidence>
<name>A0A6G9XZC5_NOCBR</name>
<evidence type="ECO:0000256" key="3">
    <source>
        <dbReference type="ARBA" id="ARBA00033787"/>
    </source>
</evidence>
<dbReference type="PANTHER" id="PTHR37165">
    <property type="entry name" value="PEPTIDASE U56 FAMILY"/>
    <property type="match status" value="1"/>
</dbReference>
<dbReference type="PIRSF" id="PIRSF019254">
    <property type="entry name" value="CFP29"/>
    <property type="match status" value="1"/>
</dbReference>
<reference evidence="5 6" key="1">
    <citation type="journal article" date="2019" name="ACS Chem. Biol.">
        <title>Identification and Mobilization of a Cryptic Antibiotic Biosynthesis Gene Locus from a Human-Pathogenic Nocardia Isolate.</title>
        <authorList>
            <person name="Herisse M."/>
            <person name="Ishida K."/>
            <person name="Porter J.L."/>
            <person name="Howden B."/>
            <person name="Hertweck C."/>
            <person name="Stinear T.P."/>
            <person name="Pidot S.J."/>
        </authorList>
    </citation>
    <scope>NUCLEOTIDE SEQUENCE [LARGE SCALE GENOMIC DNA]</scope>
    <source>
        <strain evidence="5 6">AUSMDU00024985</strain>
    </source>
</reference>
<protein>
    <recommendedName>
        <fullName evidence="4">Type 1 encapsulin shell protein</fullName>
    </recommendedName>
</protein>
<dbReference type="AlphaFoldDB" id="A0A6G9XZC5"/>
<dbReference type="EMBL" id="CP046171">
    <property type="protein sequence ID" value="QIS06305.1"/>
    <property type="molecule type" value="Genomic_DNA"/>
</dbReference>
<dbReference type="Pfam" id="PF04454">
    <property type="entry name" value="Linocin_M18"/>
    <property type="match status" value="1"/>
</dbReference>
<dbReference type="InterPro" id="IPR007544">
    <property type="entry name" value="ENCAP"/>
</dbReference>
<evidence type="ECO:0000256" key="4">
    <source>
        <dbReference type="ARBA" id="ARBA00050023"/>
    </source>
</evidence>
<dbReference type="RefSeq" id="WP_167465340.1">
    <property type="nucleotide sequence ID" value="NZ_CP046171.1"/>
</dbReference>
<dbReference type="NCBIfam" id="NF041155">
    <property type="entry name" value="encap_f1"/>
    <property type="match status" value="1"/>
</dbReference>
<dbReference type="Gene3D" id="3.30.2400.30">
    <property type="match status" value="1"/>
</dbReference>
<evidence type="ECO:0000313" key="5">
    <source>
        <dbReference type="EMBL" id="QIS06305.1"/>
    </source>
</evidence>
<dbReference type="InterPro" id="IPR051429">
    <property type="entry name" value="Encapsulin_nc"/>
</dbReference>
<comment type="similarity">
    <text evidence="2">Belongs to the encapsulin family. Family 1 subfamily.</text>
</comment>
<evidence type="ECO:0000256" key="2">
    <source>
        <dbReference type="ARBA" id="ARBA00033743"/>
    </source>
</evidence>
<dbReference type="PANTHER" id="PTHR37165:SF1">
    <property type="entry name" value="TYPE 1 ENCAPSULIN SHELL PROTEIN"/>
    <property type="match status" value="1"/>
</dbReference>
<proteinExistence type="inferred from homology"/>
<comment type="subcellular location">
    <subcellularLocation>
        <location evidence="1">Encapsulin nanocompartment</location>
    </subcellularLocation>
</comment>
<evidence type="ECO:0000256" key="1">
    <source>
        <dbReference type="ARBA" id="ARBA00033738"/>
    </source>
</evidence>
<dbReference type="GO" id="GO:0140737">
    <property type="term" value="C:encapsulin nanocompartment"/>
    <property type="evidence" value="ECO:0007669"/>
    <property type="project" value="UniProtKB-SubCell"/>
</dbReference>
<accession>A0A6G9XZC5</accession>
<sequence length="266" mass="28664">MNNLHRELAPITDEAWSAIEEEATRTFKRHIAGRRVVDVSGPHGLDYAAVGTGHTTSIAAPADGVLARQRVVAPLVELRVPFRLSREELDNVERGAKDTDLDAVKDAAQKIAFAEDRAIFEGYPAANITGIRASSTNQAIALPSDPRQVPESVALALSALRLAGVDGPYSVLLSADLFTAVSETSDHGHPIRTHIERLIPDGEIIWAPAIDGAFVLTTRGGDYDLRLGQDLSIGYLSHDAESVQLYFQQSLTFLVYTAEAAVALES</sequence>